<dbReference type="PANTHER" id="PTHR30026">
    <property type="entry name" value="OUTER MEMBRANE PROTEIN TOLC"/>
    <property type="match status" value="1"/>
</dbReference>
<organism evidence="8 9">
    <name type="scientific">Membranihabitans marinus</name>
    <dbReference type="NCBI Taxonomy" id="1227546"/>
    <lineage>
        <taxon>Bacteria</taxon>
        <taxon>Pseudomonadati</taxon>
        <taxon>Bacteroidota</taxon>
        <taxon>Saprospiria</taxon>
        <taxon>Saprospirales</taxon>
        <taxon>Saprospiraceae</taxon>
        <taxon>Membranihabitans</taxon>
    </lineage>
</organism>
<dbReference type="EMBL" id="JAHVHU010000021">
    <property type="protein sequence ID" value="MBY5960028.1"/>
    <property type="molecule type" value="Genomic_DNA"/>
</dbReference>
<keyword evidence="4" id="KW-0472">Membrane</keyword>
<name>A0A953LBQ8_9BACT</name>
<keyword evidence="3" id="KW-0812">Transmembrane</keyword>
<dbReference type="AlphaFoldDB" id="A0A953LBQ8"/>
<protein>
    <submittedName>
        <fullName evidence="8">TolC family protein</fullName>
    </submittedName>
</protein>
<feature type="coiled-coil region" evidence="6">
    <location>
        <begin position="373"/>
        <end position="400"/>
    </location>
</feature>
<dbReference type="PANTHER" id="PTHR30026:SF20">
    <property type="entry name" value="OUTER MEMBRANE PROTEIN TOLC"/>
    <property type="match status" value="1"/>
</dbReference>
<evidence type="ECO:0000256" key="3">
    <source>
        <dbReference type="ARBA" id="ARBA00022692"/>
    </source>
</evidence>
<keyword evidence="5" id="KW-0998">Cell outer membrane</keyword>
<keyword evidence="9" id="KW-1185">Reference proteome</keyword>
<sequence length="444" mass="50980">MKNRKWKLDMGTQSPEKKGRGFHRGGWLGKQRFGPALLLVLGLILGSTVTVQAQSLDTLIDRMLRDNPKLESLRMDYESASYKEGEFKDLPDPMISTGFFPLAVESGMGPQQLQIGISQTLPWNTVLQNRAQVAREEANLLKVKYHIAEEDLTLGVEQLYLQIWRVNEEIELLKSRLPLIQAWNQVSLSKMSANQVSASDVLQIQVFINEVENAIQVLENQKKSYRVRLHRILGTDQSSGDDPNDLDIELNPDTTLQRSVESVDNSTQLPDLDWFDQQMQISEAVLERNTSEGFPTIGLGLEYTIVGKRKDVDVPYNGRDMIMPMLSVKIPIYRKKYDAVRQREKALQASIHLKKRDKELEIQENIALAKVNIETEMENLRIYNEQIEILERTVNMLYAEYSSEGSKFIELLQMQNQLIDFALKKLDAKVKIHNSNLIIKRWQP</sequence>
<accession>A0A953LBQ8</accession>
<comment type="subcellular location">
    <subcellularLocation>
        <location evidence="1">Cell outer membrane</location>
    </subcellularLocation>
</comment>
<evidence type="ECO:0000256" key="1">
    <source>
        <dbReference type="ARBA" id="ARBA00004442"/>
    </source>
</evidence>
<proteinExistence type="predicted"/>
<dbReference type="GO" id="GO:0009279">
    <property type="term" value="C:cell outer membrane"/>
    <property type="evidence" value="ECO:0007669"/>
    <property type="project" value="UniProtKB-SubCell"/>
</dbReference>
<comment type="caution">
    <text evidence="8">The sequence shown here is derived from an EMBL/GenBank/DDBJ whole genome shotgun (WGS) entry which is preliminary data.</text>
</comment>
<evidence type="ECO:0000256" key="2">
    <source>
        <dbReference type="ARBA" id="ARBA00022452"/>
    </source>
</evidence>
<reference evidence="8" key="1">
    <citation type="submission" date="2021-06" db="EMBL/GenBank/DDBJ databases">
        <title>44 bacteria genomes isolated from Dapeng, Shenzhen.</title>
        <authorList>
            <person name="Zheng W."/>
            <person name="Yu S."/>
            <person name="Huang Y."/>
        </authorList>
    </citation>
    <scope>NUCLEOTIDE SEQUENCE</scope>
    <source>
        <strain evidence="8">DP5N28-2</strain>
    </source>
</reference>
<evidence type="ECO:0000313" key="8">
    <source>
        <dbReference type="EMBL" id="MBY5960028.1"/>
    </source>
</evidence>
<evidence type="ECO:0000256" key="4">
    <source>
        <dbReference type="ARBA" id="ARBA00023136"/>
    </source>
</evidence>
<evidence type="ECO:0000256" key="5">
    <source>
        <dbReference type="ARBA" id="ARBA00023237"/>
    </source>
</evidence>
<keyword evidence="2" id="KW-1134">Transmembrane beta strand</keyword>
<dbReference type="Proteomes" id="UP000753961">
    <property type="component" value="Unassembled WGS sequence"/>
</dbReference>
<evidence type="ECO:0000256" key="6">
    <source>
        <dbReference type="SAM" id="Coils"/>
    </source>
</evidence>
<dbReference type="GO" id="GO:0015288">
    <property type="term" value="F:porin activity"/>
    <property type="evidence" value="ECO:0007669"/>
    <property type="project" value="TreeGrafter"/>
</dbReference>
<keyword evidence="6" id="KW-0175">Coiled coil</keyword>
<dbReference type="RefSeq" id="WP_222581569.1">
    <property type="nucleotide sequence ID" value="NZ_JAHVHU010000021.1"/>
</dbReference>
<evidence type="ECO:0000256" key="7">
    <source>
        <dbReference type="SAM" id="MobiDB-lite"/>
    </source>
</evidence>
<feature type="region of interest" description="Disordered" evidence="7">
    <location>
        <begin position="1"/>
        <end position="23"/>
    </location>
</feature>
<dbReference type="Gene3D" id="1.20.1600.10">
    <property type="entry name" value="Outer membrane efflux proteins (OEP)"/>
    <property type="match status" value="1"/>
</dbReference>
<dbReference type="InterPro" id="IPR051906">
    <property type="entry name" value="TolC-like"/>
</dbReference>
<dbReference type="GO" id="GO:1990281">
    <property type="term" value="C:efflux pump complex"/>
    <property type="evidence" value="ECO:0007669"/>
    <property type="project" value="TreeGrafter"/>
</dbReference>
<evidence type="ECO:0000313" key="9">
    <source>
        <dbReference type="Proteomes" id="UP000753961"/>
    </source>
</evidence>
<dbReference type="GO" id="GO:0015562">
    <property type="term" value="F:efflux transmembrane transporter activity"/>
    <property type="evidence" value="ECO:0007669"/>
    <property type="project" value="InterPro"/>
</dbReference>
<dbReference type="SUPFAM" id="SSF56954">
    <property type="entry name" value="Outer membrane efflux proteins (OEP)"/>
    <property type="match status" value="1"/>
</dbReference>
<gene>
    <name evidence="8" type="ORF">KUV50_17890</name>
</gene>